<keyword evidence="1" id="KW-0812">Transmembrane</keyword>
<comment type="caution">
    <text evidence="2">The sequence shown here is derived from an EMBL/GenBank/DDBJ whole genome shotgun (WGS) entry which is preliminary data.</text>
</comment>
<sequence>MTATKMNPAGSAGLVALQRSHRLTSVRAGKPLAWQVILADLALILFILTSAALAIDADNAERGLAKVEQTFSHAQSNATAIWRDDGASGALTRWLQDRNPDNREMLTLVVRYPRAGLAAAISRAAVLAEEAEQYGIDMKISLEPGSPSGIVAVTSFERPQEGRTANSD</sequence>
<gene>
    <name evidence="2" type="ORF">RM533_00765</name>
</gene>
<proteinExistence type="predicted"/>
<protein>
    <recommendedName>
        <fullName evidence="4">Flp pilus-assembly TadG-like N-terminal domain-containing protein</fullName>
    </recommendedName>
</protein>
<evidence type="ECO:0008006" key="4">
    <source>
        <dbReference type="Google" id="ProtNLM"/>
    </source>
</evidence>
<feature type="transmembrane region" description="Helical" evidence="1">
    <location>
        <begin position="32"/>
        <end position="55"/>
    </location>
</feature>
<accession>A0ABU2ZGH4</accession>
<dbReference type="Proteomes" id="UP001259803">
    <property type="component" value="Unassembled WGS sequence"/>
</dbReference>
<evidence type="ECO:0000313" key="3">
    <source>
        <dbReference type="Proteomes" id="UP001259803"/>
    </source>
</evidence>
<dbReference type="EMBL" id="JAVRHS010000001">
    <property type="protein sequence ID" value="MDT0574709.1"/>
    <property type="molecule type" value="Genomic_DNA"/>
</dbReference>
<evidence type="ECO:0000256" key="1">
    <source>
        <dbReference type="SAM" id="Phobius"/>
    </source>
</evidence>
<organism evidence="2 3">
    <name type="scientific">Croceicoccus esteveae</name>
    <dbReference type="NCBI Taxonomy" id="3075597"/>
    <lineage>
        <taxon>Bacteria</taxon>
        <taxon>Pseudomonadati</taxon>
        <taxon>Pseudomonadota</taxon>
        <taxon>Alphaproteobacteria</taxon>
        <taxon>Sphingomonadales</taxon>
        <taxon>Erythrobacteraceae</taxon>
        <taxon>Croceicoccus</taxon>
    </lineage>
</organism>
<keyword evidence="3" id="KW-1185">Reference proteome</keyword>
<keyword evidence="1" id="KW-1133">Transmembrane helix</keyword>
<dbReference type="RefSeq" id="WP_311339276.1">
    <property type="nucleotide sequence ID" value="NZ_JAVRHS010000001.1"/>
</dbReference>
<reference evidence="2 3" key="1">
    <citation type="submission" date="2023-09" db="EMBL/GenBank/DDBJ databases">
        <authorList>
            <person name="Rey-Velasco X."/>
        </authorList>
    </citation>
    <scope>NUCLEOTIDE SEQUENCE [LARGE SCALE GENOMIC DNA]</scope>
    <source>
        <strain evidence="2 3">F390</strain>
    </source>
</reference>
<evidence type="ECO:0000313" key="2">
    <source>
        <dbReference type="EMBL" id="MDT0574709.1"/>
    </source>
</evidence>
<name>A0ABU2ZGH4_9SPHN</name>
<keyword evidence="1" id="KW-0472">Membrane</keyword>